<evidence type="ECO:0000313" key="2">
    <source>
        <dbReference type="Proteomes" id="UP000176329"/>
    </source>
</evidence>
<accession>A0A1F6LRT0</accession>
<gene>
    <name evidence="1" type="ORF">A2848_01325</name>
</gene>
<comment type="caution">
    <text evidence="1">The sequence shown here is derived from an EMBL/GenBank/DDBJ whole genome shotgun (WGS) entry which is preliminary data.</text>
</comment>
<reference evidence="1 2" key="1">
    <citation type="journal article" date="2016" name="Nat. Commun.">
        <title>Thousands of microbial genomes shed light on interconnected biogeochemical processes in an aquifer system.</title>
        <authorList>
            <person name="Anantharaman K."/>
            <person name="Brown C.T."/>
            <person name="Hug L.A."/>
            <person name="Sharon I."/>
            <person name="Castelle C.J."/>
            <person name="Probst A.J."/>
            <person name="Thomas B.C."/>
            <person name="Singh A."/>
            <person name="Wilkins M.J."/>
            <person name="Karaoz U."/>
            <person name="Brodie E.L."/>
            <person name="Williams K.H."/>
            <person name="Hubbard S.S."/>
            <person name="Banfield J.F."/>
        </authorList>
    </citation>
    <scope>NUCLEOTIDE SEQUENCE [LARGE SCALE GENOMIC DNA]</scope>
</reference>
<sequence length="60" mass="6489">MGGFLLLVQGGFEASPRIRVHAGCVAGWQALTNDMVREEGKSDSRNIESLAFGEGFFVMV</sequence>
<name>A0A1F6LRT0_9BACT</name>
<evidence type="ECO:0000313" key="1">
    <source>
        <dbReference type="EMBL" id="OGH62100.1"/>
    </source>
</evidence>
<dbReference type="AlphaFoldDB" id="A0A1F6LRT0"/>
<proteinExistence type="predicted"/>
<protein>
    <submittedName>
        <fullName evidence="1">Uncharacterized protein</fullName>
    </submittedName>
</protein>
<dbReference type="EMBL" id="MFPV01000020">
    <property type="protein sequence ID" value="OGH62100.1"/>
    <property type="molecule type" value="Genomic_DNA"/>
</dbReference>
<organism evidence="1 2">
    <name type="scientific">Candidatus Magasanikbacteria bacterium RIFCSPHIGHO2_01_FULL_50_8</name>
    <dbReference type="NCBI Taxonomy" id="1798674"/>
    <lineage>
        <taxon>Bacteria</taxon>
        <taxon>Candidatus Magasanikiibacteriota</taxon>
    </lineage>
</organism>
<dbReference type="Proteomes" id="UP000176329">
    <property type="component" value="Unassembled WGS sequence"/>
</dbReference>